<sequence length="59" mass="6912">MVSWAEWLDLIQHLLSEPYDKISRKGMEFLLNIADLDQVQHDIAQSDLIDRIFASVVRQ</sequence>
<organism evidence="1 2">
    <name type="scientific">Beta vulgaris subsp. vulgaris</name>
    <name type="common">Beet</name>
    <dbReference type="NCBI Taxonomy" id="3555"/>
    <lineage>
        <taxon>Eukaryota</taxon>
        <taxon>Viridiplantae</taxon>
        <taxon>Streptophyta</taxon>
        <taxon>Embryophyta</taxon>
        <taxon>Tracheophyta</taxon>
        <taxon>Spermatophyta</taxon>
        <taxon>Magnoliopsida</taxon>
        <taxon>eudicotyledons</taxon>
        <taxon>Gunneridae</taxon>
        <taxon>Pentapetalae</taxon>
        <taxon>Caryophyllales</taxon>
        <taxon>Chenopodiaceae</taxon>
        <taxon>Betoideae</taxon>
        <taxon>Beta</taxon>
    </lineage>
</organism>
<dbReference type="EMBL" id="KQ111064">
    <property type="protein sequence ID" value="KMS65300.1"/>
    <property type="molecule type" value="Genomic_DNA"/>
</dbReference>
<evidence type="ECO:0000313" key="2">
    <source>
        <dbReference type="Proteomes" id="UP000035740"/>
    </source>
</evidence>
<dbReference type="AlphaFoldDB" id="A0A0J8BHV7"/>
<reference evidence="1 2" key="1">
    <citation type="journal article" date="2014" name="Nature">
        <title>The genome of the recently domesticated crop plant sugar beet (Beta vulgaris).</title>
        <authorList>
            <person name="Dohm J.C."/>
            <person name="Minoche A.E."/>
            <person name="Holtgrawe D."/>
            <person name="Capella-Gutierrez S."/>
            <person name="Zakrzewski F."/>
            <person name="Tafer H."/>
            <person name="Rupp O."/>
            <person name="Sorensen T.R."/>
            <person name="Stracke R."/>
            <person name="Reinhardt R."/>
            <person name="Goesmann A."/>
            <person name="Kraft T."/>
            <person name="Schulz B."/>
            <person name="Stadler P.F."/>
            <person name="Schmidt T."/>
            <person name="Gabaldon T."/>
            <person name="Lehrach H."/>
            <person name="Weisshaar B."/>
            <person name="Himmelbauer H."/>
        </authorList>
    </citation>
    <scope>NUCLEOTIDE SEQUENCE [LARGE SCALE GENOMIC DNA]</scope>
    <source>
        <tissue evidence="1">Taproot</tissue>
    </source>
</reference>
<accession>A0A0J8BHV7</accession>
<proteinExistence type="predicted"/>
<evidence type="ECO:0000313" key="1">
    <source>
        <dbReference type="EMBL" id="KMS65300.1"/>
    </source>
</evidence>
<dbReference type="Gramene" id="KMS65300">
    <property type="protein sequence ID" value="KMS65300"/>
    <property type="gene ID" value="BVRB_037380"/>
</dbReference>
<gene>
    <name evidence="1" type="ORF">BVRB_037380</name>
</gene>
<protein>
    <submittedName>
        <fullName evidence="1">Uncharacterized protein</fullName>
    </submittedName>
</protein>
<keyword evidence="2" id="KW-1185">Reference proteome</keyword>
<feature type="non-terminal residue" evidence="1">
    <location>
        <position position="59"/>
    </location>
</feature>
<dbReference type="Proteomes" id="UP000035740">
    <property type="component" value="Unassembled WGS sequence"/>
</dbReference>
<name>A0A0J8BHV7_BETVV</name>